<reference evidence="4 5" key="1">
    <citation type="submission" date="2018-09" db="EMBL/GenBank/DDBJ databases">
        <authorList>
            <person name="Zhu H."/>
        </authorList>
    </citation>
    <scope>NUCLEOTIDE SEQUENCE [LARGE SCALE GENOMIC DNA]</scope>
    <source>
        <strain evidence="4 5">K2W22B-5</strain>
    </source>
</reference>
<dbReference type="GO" id="GO:0016787">
    <property type="term" value="F:hydrolase activity"/>
    <property type="evidence" value="ECO:0007669"/>
    <property type="project" value="UniProtKB-KW"/>
</dbReference>
<feature type="chain" id="PRO_5019197363" evidence="2">
    <location>
        <begin position="30"/>
        <end position="321"/>
    </location>
</feature>
<dbReference type="NCBIfam" id="TIGR04558">
    <property type="entry name" value="SoxH_rel_PQQ_1"/>
    <property type="match status" value="1"/>
</dbReference>
<evidence type="ECO:0000256" key="1">
    <source>
        <dbReference type="ARBA" id="ARBA00005250"/>
    </source>
</evidence>
<accession>A0A418VVR0</accession>
<gene>
    <name evidence="4" type="ORF">D3877_13640</name>
</gene>
<proteinExistence type="inferred from homology"/>
<feature type="domain" description="Metallo-beta-lactamase" evidence="3">
    <location>
        <begin position="64"/>
        <end position="245"/>
    </location>
</feature>
<dbReference type="RefSeq" id="WP_119831327.1">
    <property type="nucleotide sequence ID" value="NZ_QYUL01000002.1"/>
</dbReference>
<name>A0A418VVR0_9PROT</name>
<evidence type="ECO:0000313" key="4">
    <source>
        <dbReference type="EMBL" id="RJF81235.1"/>
    </source>
</evidence>
<dbReference type="EMBL" id="QYUL01000002">
    <property type="protein sequence ID" value="RJF81235.1"/>
    <property type="molecule type" value="Genomic_DNA"/>
</dbReference>
<comment type="caution">
    <text evidence="4">The sequence shown here is derived from an EMBL/GenBank/DDBJ whole genome shotgun (WGS) entry which is preliminary data.</text>
</comment>
<dbReference type="InterPro" id="IPR050855">
    <property type="entry name" value="NDM-1-like"/>
</dbReference>
<dbReference type="SUPFAM" id="SSF56281">
    <property type="entry name" value="Metallo-hydrolase/oxidoreductase"/>
    <property type="match status" value="1"/>
</dbReference>
<dbReference type="Pfam" id="PF00753">
    <property type="entry name" value="Lactamase_B"/>
    <property type="match status" value="1"/>
</dbReference>
<keyword evidence="4" id="KW-0378">Hydrolase</keyword>
<dbReference type="SMART" id="SM00849">
    <property type="entry name" value="Lactamase_B"/>
    <property type="match status" value="1"/>
</dbReference>
<keyword evidence="5" id="KW-1185">Reference proteome</keyword>
<comment type="similarity">
    <text evidence="1">Belongs to the metallo-beta-lactamase superfamily. Class-B beta-lactamase family.</text>
</comment>
<dbReference type="GO" id="GO:0017001">
    <property type="term" value="P:antibiotic catabolic process"/>
    <property type="evidence" value="ECO:0007669"/>
    <property type="project" value="UniProtKB-ARBA"/>
</dbReference>
<dbReference type="AlphaFoldDB" id="A0A418VVR0"/>
<dbReference type="InterPro" id="IPR036866">
    <property type="entry name" value="RibonucZ/Hydroxyglut_hydro"/>
</dbReference>
<keyword evidence="2" id="KW-0732">Signal</keyword>
<evidence type="ECO:0000256" key="2">
    <source>
        <dbReference type="SAM" id="SignalP"/>
    </source>
</evidence>
<dbReference type="PANTHER" id="PTHR42951:SF4">
    <property type="entry name" value="ACYL-COENZYME A THIOESTERASE MBLAC2"/>
    <property type="match status" value="1"/>
</dbReference>
<dbReference type="Proteomes" id="UP000283458">
    <property type="component" value="Unassembled WGS sequence"/>
</dbReference>
<protein>
    <submittedName>
        <fullName evidence="4">Quinoprotein relay system zinc metallohydrolase 1</fullName>
    </submittedName>
</protein>
<evidence type="ECO:0000313" key="5">
    <source>
        <dbReference type="Proteomes" id="UP000283458"/>
    </source>
</evidence>
<dbReference type="Gene3D" id="3.60.15.10">
    <property type="entry name" value="Ribonuclease Z/Hydroxyacylglutathione hydrolase-like"/>
    <property type="match status" value="1"/>
</dbReference>
<sequence>MIRPLLRRLALAASLAAVSTVALSTVAVAAGPLSYDLTPTRVGPDTYVFVGSTEHFTRANGGNILNAGFIVTSDGVIVIQTGPSRRYGEEMRAAIRRVTDKPIRKVFISNLHPDYFLGAQAFADVPIAALPGTIAGIQEEGHGIADNMYRLVGDWMRGTEVVIPTEPVFGSTVVFGDHRLRLIPLNGHTAADLALLDETTGILFTGGVVFCDRTPTTPHADVAAWLKELDALDALDDVRLVVPNHGHIRPDKACVGQTRDWLIWLDGTLRAAVEAGLDMTDALELPIPDRFAGLDVLRAEYRRSVAHLWPKIERESLPRVH</sequence>
<dbReference type="InterPro" id="IPR001279">
    <property type="entry name" value="Metallo-B-lactamas"/>
</dbReference>
<dbReference type="OrthoDB" id="420651at2"/>
<feature type="signal peptide" evidence="2">
    <location>
        <begin position="1"/>
        <end position="29"/>
    </location>
</feature>
<dbReference type="PANTHER" id="PTHR42951">
    <property type="entry name" value="METALLO-BETA-LACTAMASE DOMAIN-CONTAINING"/>
    <property type="match status" value="1"/>
</dbReference>
<evidence type="ECO:0000259" key="3">
    <source>
        <dbReference type="SMART" id="SM00849"/>
    </source>
</evidence>
<dbReference type="InterPro" id="IPR030811">
    <property type="entry name" value="SoxH-rel_PQQ_1"/>
</dbReference>
<organism evidence="4 5">
    <name type="scientific">Azospirillum cavernae</name>
    <dbReference type="NCBI Taxonomy" id="2320860"/>
    <lineage>
        <taxon>Bacteria</taxon>
        <taxon>Pseudomonadati</taxon>
        <taxon>Pseudomonadota</taxon>
        <taxon>Alphaproteobacteria</taxon>
        <taxon>Rhodospirillales</taxon>
        <taxon>Azospirillaceae</taxon>
        <taxon>Azospirillum</taxon>
    </lineage>
</organism>
<dbReference type="CDD" id="cd16282">
    <property type="entry name" value="metallo-hydrolase-like_MBL-fold"/>
    <property type="match status" value="1"/>
</dbReference>